<dbReference type="GO" id="GO:0016705">
    <property type="term" value="F:oxidoreductase activity, acting on paired donors, with incorporation or reduction of molecular oxygen"/>
    <property type="evidence" value="ECO:0007669"/>
    <property type="project" value="InterPro"/>
</dbReference>
<evidence type="ECO:0008006" key="10">
    <source>
        <dbReference type="Google" id="ProtNLM"/>
    </source>
</evidence>
<keyword evidence="2 7" id="KW-0349">Heme</keyword>
<dbReference type="CDD" id="cd00302">
    <property type="entry name" value="cytochrome_P450"/>
    <property type="match status" value="1"/>
</dbReference>
<dbReference type="Proteomes" id="UP001211065">
    <property type="component" value="Unassembled WGS sequence"/>
</dbReference>
<proteinExistence type="inferred from homology"/>
<dbReference type="GO" id="GO:0004497">
    <property type="term" value="F:monooxygenase activity"/>
    <property type="evidence" value="ECO:0007669"/>
    <property type="project" value="UniProtKB-KW"/>
</dbReference>
<gene>
    <name evidence="8" type="ORF">HK099_001968</name>
</gene>
<dbReference type="InterPro" id="IPR002401">
    <property type="entry name" value="Cyt_P450_E_grp-I"/>
</dbReference>
<evidence type="ECO:0000256" key="7">
    <source>
        <dbReference type="PIRSR" id="PIRSR602401-1"/>
    </source>
</evidence>
<dbReference type="InterPro" id="IPR001128">
    <property type="entry name" value="Cyt_P450"/>
</dbReference>
<dbReference type="PANTHER" id="PTHR24291:SF50">
    <property type="entry name" value="BIFUNCTIONAL ALBAFLAVENONE MONOOXYGENASE_TERPENE SYNTHASE"/>
    <property type="match status" value="1"/>
</dbReference>
<comment type="caution">
    <text evidence="8">The sequence shown here is derived from an EMBL/GenBank/DDBJ whole genome shotgun (WGS) entry which is preliminary data.</text>
</comment>
<dbReference type="GO" id="GO:0005506">
    <property type="term" value="F:iron ion binding"/>
    <property type="evidence" value="ECO:0007669"/>
    <property type="project" value="InterPro"/>
</dbReference>
<sequence>MNESSMISFTKNLIQLIFNEKNKTYVKLSIISLTAVYIFSKVIFFTKEKWRLKDKNFPPALKGNFLTKNFFEARRYHMANKTHQFFSNLNKEHHIISFQIPFIINGVSVSKASLAKKIIYDPSRFNRADVLSEEALEGLTKKSLFMLKGDIHKKHRKMLQPGFSPSHLRIAFEASKECCGRLFKAFHEKKIETFNVYDYFKYISIDVIGKTIFSYDFELSKDLDVDTPKYDSLKQLENLNVAMQKRGLPRFLWWFFGVSVGQIRRMAKGINDTVSTVIEAKKRSLNNRDPSTIVGKWGMDVLDRLIENAWEIGKNNKEAPFTNEELRDEVLGFYFAGLGTTTDSLGLAILDILTNPRVQKKLVEEIDATYNKDGGFNHENFNAMTYIDYVVKECQRIHPIAFALVKIAMTDTELEGYFIKKDTPVFINLLSIQTNKEYWGEDALEFKPERWENGFIPVNGSYMPFSDGIMACIAQKLATVQMKVVLIEFFRKYDISLVPGQDLSLSVLNGRFGPEKGITISIKERNL</sequence>
<dbReference type="Pfam" id="PF00067">
    <property type="entry name" value="p450"/>
    <property type="match status" value="1"/>
</dbReference>
<evidence type="ECO:0000313" key="8">
    <source>
        <dbReference type="EMBL" id="KAJ3222753.1"/>
    </source>
</evidence>
<evidence type="ECO:0000256" key="4">
    <source>
        <dbReference type="ARBA" id="ARBA00023002"/>
    </source>
</evidence>
<keyword evidence="4" id="KW-0560">Oxidoreductase</keyword>
<evidence type="ECO:0000256" key="5">
    <source>
        <dbReference type="ARBA" id="ARBA00023004"/>
    </source>
</evidence>
<dbReference type="InterPro" id="IPR050196">
    <property type="entry name" value="Cytochrome_P450_Monoox"/>
</dbReference>
<protein>
    <recommendedName>
        <fullName evidence="10">Cytochrome P450</fullName>
    </recommendedName>
</protein>
<evidence type="ECO:0000256" key="1">
    <source>
        <dbReference type="ARBA" id="ARBA00010617"/>
    </source>
</evidence>
<keyword evidence="5 7" id="KW-0408">Iron</keyword>
<evidence type="ECO:0000256" key="2">
    <source>
        <dbReference type="ARBA" id="ARBA00022617"/>
    </source>
</evidence>
<dbReference type="EMBL" id="JADGJW010000161">
    <property type="protein sequence ID" value="KAJ3222753.1"/>
    <property type="molecule type" value="Genomic_DNA"/>
</dbReference>
<organism evidence="8 9">
    <name type="scientific">Clydaea vesicula</name>
    <dbReference type="NCBI Taxonomy" id="447962"/>
    <lineage>
        <taxon>Eukaryota</taxon>
        <taxon>Fungi</taxon>
        <taxon>Fungi incertae sedis</taxon>
        <taxon>Chytridiomycota</taxon>
        <taxon>Chytridiomycota incertae sedis</taxon>
        <taxon>Chytridiomycetes</taxon>
        <taxon>Lobulomycetales</taxon>
        <taxon>Lobulomycetaceae</taxon>
        <taxon>Clydaea</taxon>
    </lineage>
</organism>
<comment type="similarity">
    <text evidence="1">Belongs to the cytochrome P450 family.</text>
</comment>
<comment type="cofactor">
    <cofactor evidence="7">
        <name>heme</name>
        <dbReference type="ChEBI" id="CHEBI:30413"/>
    </cofactor>
</comment>
<keyword evidence="3 7" id="KW-0479">Metal-binding</keyword>
<feature type="binding site" description="axial binding residue" evidence="7">
    <location>
        <position position="472"/>
    </location>
    <ligand>
        <name>heme</name>
        <dbReference type="ChEBI" id="CHEBI:30413"/>
    </ligand>
    <ligandPart>
        <name>Fe</name>
        <dbReference type="ChEBI" id="CHEBI:18248"/>
    </ligandPart>
</feature>
<dbReference type="GO" id="GO:0020037">
    <property type="term" value="F:heme binding"/>
    <property type="evidence" value="ECO:0007669"/>
    <property type="project" value="InterPro"/>
</dbReference>
<dbReference type="AlphaFoldDB" id="A0AAD5U3B0"/>
<accession>A0AAD5U3B0</accession>
<dbReference type="Gene3D" id="1.10.630.10">
    <property type="entry name" value="Cytochrome P450"/>
    <property type="match status" value="1"/>
</dbReference>
<evidence type="ECO:0000256" key="3">
    <source>
        <dbReference type="ARBA" id="ARBA00022723"/>
    </source>
</evidence>
<dbReference type="PANTHER" id="PTHR24291">
    <property type="entry name" value="CYTOCHROME P450 FAMILY 4"/>
    <property type="match status" value="1"/>
</dbReference>
<dbReference type="InterPro" id="IPR036396">
    <property type="entry name" value="Cyt_P450_sf"/>
</dbReference>
<name>A0AAD5U3B0_9FUNG</name>
<keyword evidence="6" id="KW-0503">Monooxygenase</keyword>
<evidence type="ECO:0000313" key="9">
    <source>
        <dbReference type="Proteomes" id="UP001211065"/>
    </source>
</evidence>
<dbReference type="SUPFAM" id="SSF48264">
    <property type="entry name" value="Cytochrome P450"/>
    <property type="match status" value="1"/>
</dbReference>
<dbReference type="PRINTS" id="PR00463">
    <property type="entry name" value="EP450I"/>
</dbReference>
<dbReference type="PRINTS" id="PR00385">
    <property type="entry name" value="P450"/>
</dbReference>
<reference evidence="8" key="1">
    <citation type="submission" date="2020-05" db="EMBL/GenBank/DDBJ databases">
        <title>Phylogenomic resolution of chytrid fungi.</title>
        <authorList>
            <person name="Stajich J.E."/>
            <person name="Amses K."/>
            <person name="Simmons R."/>
            <person name="Seto K."/>
            <person name="Myers J."/>
            <person name="Bonds A."/>
            <person name="Quandt C.A."/>
            <person name="Barry K."/>
            <person name="Liu P."/>
            <person name="Grigoriev I."/>
            <person name="Longcore J.E."/>
            <person name="James T.Y."/>
        </authorList>
    </citation>
    <scope>NUCLEOTIDE SEQUENCE</scope>
    <source>
        <strain evidence="8">JEL0476</strain>
    </source>
</reference>
<evidence type="ECO:0000256" key="6">
    <source>
        <dbReference type="ARBA" id="ARBA00023033"/>
    </source>
</evidence>
<keyword evidence="9" id="KW-1185">Reference proteome</keyword>